<keyword evidence="6 7" id="KW-0472">Membrane</keyword>
<dbReference type="InterPro" id="IPR050171">
    <property type="entry name" value="MFS_Transporters"/>
</dbReference>
<keyword evidence="3" id="KW-1003">Cell membrane</keyword>
<evidence type="ECO:0000256" key="4">
    <source>
        <dbReference type="ARBA" id="ARBA00022692"/>
    </source>
</evidence>
<evidence type="ECO:0000256" key="3">
    <source>
        <dbReference type="ARBA" id="ARBA00022475"/>
    </source>
</evidence>
<dbReference type="EMBL" id="JAHZIK010002060">
    <property type="protein sequence ID" value="MBW7460174.1"/>
    <property type="molecule type" value="Genomic_DNA"/>
</dbReference>
<comment type="subcellular location">
    <subcellularLocation>
        <location evidence="1">Cell membrane</location>
        <topology evidence="1">Multi-pass membrane protein</topology>
    </subcellularLocation>
</comment>
<evidence type="ECO:0000256" key="1">
    <source>
        <dbReference type="ARBA" id="ARBA00004651"/>
    </source>
</evidence>
<dbReference type="PROSITE" id="PS50850">
    <property type="entry name" value="MFS"/>
    <property type="match status" value="1"/>
</dbReference>
<dbReference type="InterPro" id="IPR036259">
    <property type="entry name" value="MFS_trans_sf"/>
</dbReference>
<dbReference type="Gene3D" id="1.20.1250.20">
    <property type="entry name" value="MFS general substrate transporter like domains"/>
    <property type="match status" value="1"/>
</dbReference>
<sequence length="350" mass="37955">IDSIGPIRMLKYGSVLLILSLFINTMATGLWMLSLSQIFMGACVIIMASSFQVLVSEGEKTERNESIKKYSMWMSGGGMLGPLIGGGLTSLFANALFGYKFSFGVACAASLLFFIVLMVTARGYRNTSYDGAAHPKELLKIKGIADSYASGFHLTKIRSVQFGLIGTFLIMYIQSLYMSFMPIYLNELGYTTLLISIIISINGLAGMLSRYGLGWLMARTHMERILLIAGLTAAVCVVFTPIAGFHIAGVIILVLVMGGAVGINLPVSIMIVVNDTKDSDRGKIMGLRLIMNRFSQILSPAMFGVLGQWFGLTIAFYAGGGFLVATMLGFSAYTSMKWKLRTRGSDNKGT</sequence>
<gene>
    <name evidence="9" type="ORF">K0U00_39540</name>
</gene>
<name>A0ABS7CGW4_9BACL</name>
<feature type="non-terminal residue" evidence="9">
    <location>
        <position position="350"/>
    </location>
</feature>
<keyword evidence="2" id="KW-0813">Transport</keyword>
<feature type="transmembrane region" description="Helical" evidence="7">
    <location>
        <begin position="12"/>
        <end position="32"/>
    </location>
</feature>
<evidence type="ECO:0000313" key="10">
    <source>
        <dbReference type="Proteomes" id="UP001519887"/>
    </source>
</evidence>
<reference evidence="9 10" key="1">
    <citation type="submission" date="2021-07" db="EMBL/GenBank/DDBJ databases">
        <title>Paenibacillus radiodurans sp. nov., isolated from the southeastern edge of Tengger Desert.</title>
        <authorList>
            <person name="Zhang G."/>
        </authorList>
    </citation>
    <scope>NUCLEOTIDE SEQUENCE [LARGE SCALE GENOMIC DNA]</scope>
    <source>
        <strain evidence="9 10">CCM 7311</strain>
    </source>
</reference>
<feature type="domain" description="Major facilitator superfamily (MFS) profile" evidence="8">
    <location>
        <begin position="1"/>
        <end position="337"/>
    </location>
</feature>
<feature type="transmembrane region" description="Helical" evidence="7">
    <location>
        <begin position="225"/>
        <end position="244"/>
    </location>
</feature>
<evidence type="ECO:0000313" key="9">
    <source>
        <dbReference type="EMBL" id="MBW7460174.1"/>
    </source>
</evidence>
<evidence type="ECO:0000256" key="6">
    <source>
        <dbReference type="ARBA" id="ARBA00023136"/>
    </source>
</evidence>
<keyword evidence="4 7" id="KW-0812">Transmembrane</keyword>
<dbReference type="InterPro" id="IPR011701">
    <property type="entry name" value="MFS"/>
</dbReference>
<dbReference type="PANTHER" id="PTHR23517">
    <property type="entry name" value="RESISTANCE PROTEIN MDTM, PUTATIVE-RELATED-RELATED"/>
    <property type="match status" value="1"/>
</dbReference>
<dbReference type="InterPro" id="IPR020846">
    <property type="entry name" value="MFS_dom"/>
</dbReference>
<accession>A0ABS7CGW4</accession>
<dbReference type="Proteomes" id="UP001519887">
    <property type="component" value="Unassembled WGS sequence"/>
</dbReference>
<feature type="transmembrane region" description="Helical" evidence="7">
    <location>
        <begin position="162"/>
        <end position="184"/>
    </location>
</feature>
<feature type="transmembrane region" description="Helical" evidence="7">
    <location>
        <begin position="103"/>
        <end position="121"/>
    </location>
</feature>
<keyword evidence="5 7" id="KW-1133">Transmembrane helix</keyword>
<feature type="transmembrane region" description="Helical" evidence="7">
    <location>
        <begin position="76"/>
        <end position="97"/>
    </location>
</feature>
<organism evidence="9 10">
    <name type="scientific">Paenibacillus sepulcri</name>
    <dbReference type="NCBI Taxonomy" id="359917"/>
    <lineage>
        <taxon>Bacteria</taxon>
        <taxon>Bacillati</taxon>
        <taxon>Bacillota</taxon>
        <taxon>Bacilli</taxon>
        <taxon>Bacillales</taxon>
        <taxon>Paenibacillaceae</taxon>
        <taxon>Paenibacillus</taxon>
    </lineage>
</organism>
<evidence type="ECO:0000256" key="2">
    <source>
        <dbReference type="ARBA" id="ARBA00022448"/>
    </source>
</evidence>
<comment type="caution">
    <text evidence="9">The sequence shown here is derived from an EMBL/GenBank/DDBJ whole genome shotgun (WGS) entry which is preliminary data.</text>
</comment>
<proteinExistence type="predicted"/>
<feature type="transmembrane region" description="Helical" evidence="7">
    <location>
        <begin position="285"/>
        <end position="303"/>
    </location>
</feature>
<feature type="transmembrane region" description="Helical" evidence="7">
    <location>
        <begin position="250"/>
        <end position="273"/>
    </location>
</feature>
<dbReference type="Pfam" id="PF07690">
    <property type="entry name" value="MFS_1"/>
    <property type="match status" value="1"/>
</dbReference>
<evidence type="ECO:0000259" key="8">
    <source>
        <dbReference type="PROSITE" id="PS50850"/>
    </source>
</evidence>
<evidence type="ECO:0000256" key="7">
    <source>
        <dbReference type="SAM" id="Phobius"/>
    </source>
</evidence>
<feature type="transmembrane region" description="Helical" evidence="7">
    <location>
        <begin position="309"/>
        <end position="333"/>
    </location>
</feature>
<protein>
    <submittedName>
        <fullName evidence="9">MFS transporter</fullName>
    </submittedName>
</protein>
<dbReference type="SUPFAM" id="SSF103473">
    <property type="entry name" value="MFS general substrate transporter"/>
    <property type="match status" value="1"/>
</dbReference>
<feature type="transmembrane region" description="Helical" evidence="7">
    <location>
        <begin position="38"/>
        <end position="55"/>
    </location>
</feature>
<feature type="transmembrane region" description="Helical" evidence="7">
    <location>
        <begin position="190"/>
        <end position="213"/>
    </location>
</feature>
<keyword evidence="10" id="KW-1185">Reference proteome</keyword>
<feature type="non-terminal residue" evidence="9">
    <location>
        <position position="1"/>
    </location>
</feature>
<evidence type="ECO:0000256" key="5">
    <source>
        <dbReference type="ARBA" id="ARBA00022989"/>
    </source>
</evidence>